<evidence type="ECO:0000313" key="2">
    <source>
        <dbReference type="WBParaSite" id="PSAMB.scaffold275size59647.g4160.t1"/>
    </source>
</evidence>
<reference evidence="2" key="1">
    <citation type="submission" date="2022-11" db="UniProtKB">
        <authorList>
            <consortium name="WormBaseParasite"/>
        </authorList>
    </citation>
    <scope>IDENTIFICATION</scope>
</reference>
<dbReference type="AlphaFoldDB" id="A0A914VXB9"/>
<dbReference type="PANTHER" id="PTHR11145:SF8">
    <property type="entry name" value="RE57120P"/>
    <property type="match status" value="1"/>
</dbReference>
<dbReference type="PANTHER" id="PTHR11145">
    <property type="entry name" value="BTB/POZ DOMAIN-CONTAINING ADAPTER FOR CUL3-MEDIATED RHOA DEGRADATION PROTEIN FAMILY MEMBER"/>
    <property type="match status" value="1"/>
</dbReference>
<proteinExistence type="predicted"/>
<dbReference type="InterPro" id="IPR045068">
    <property type="entry name" value="BACURD1-3"/>
</dbReference>
<protein>
    <submittedName>
        <fullName evidence="2">Uncharacterized protein</fullName>
    </submittedName>
</protein>
<dbReference type="WBParaSite" id="PSAMB.scaffold275size59647.g4160.t1">
    <property type="protein sequence ID" value="PSAMB.scaffold275size59647.g4160.t1"/>
    <property type="gene ID" value="PSAMB.scaffold275size59647.g4160"/>
</dbReference>
<dbReference type="Proteomes" id="UP000887566">
    <property type="component" value="Unplaced"/>
</dbReference>
<sequence length="137" mass="14359">MVIGAVRGVKEVAGVVGFADVGAENAEVCQWTFYGQGQKKAEVCCTSIVYATDKKHTKVEFPEARIYEEAMNILLFEEKTFCPQCGGDAKQCAGGVVAPAPASPTVDDRIRKARIDLKAISTASASAAVPGASSQSS</sequence>
<evidence type="ECO:0000313" key="1">
    <source>
        <dbReference type="Proteomes" id="UP000887566"/>
    </source>
</evidence>
<name>A0A914VXB9_9BILA</name>
<organism evidence="1 2">
    <name type="scientific">Plectus sambesii</name>
    <dbReference type="NCBI Taxonomy" id="2011161"/>
    <lineage>
        <taxon>Eukaryota</taxon>
        <taxon>Metazoa</taxon>
        <taxon>Ecdysozoa</taxon>
        <taxon>Nematoda</taxon>
        <taxon>Chromadorea</taxon>
        <taxon>Plectida</taxon>
        <taxon>Plectina</taxon>
        <taxon>Plectoidea</taxon>
        <taxon>Plectidae</taxon>
        <taxon>Plectus</taxon>
    </lineage>
</organism>
<keyword evidence="1" id="KW-1185">Reference proteome</keyword>
<accession>A0A914VXB9</accession>